<dbReference type="EMBL" id="CAJVPT010004533">
    <property type="protein sequence ID" value="CAG8509155.1"/>
    <property type="molecule type" value="Genomic_DNA"/>
</dbReference>
<protein>
    <submittedName>
        <fullName evidence="1">39_t:CDS:1</fullName>
    </submittedName>
</protein>
<reference evidence="1" key="1">
    <citation type="submission" date="2021-06" db="EMBL/GenBank/DDBJ databases">
        <authorList>
            <person name="Kallberg Y."/>
            <person name="Tangrot J."/>
            <person name="Rosling A."/>
        </authorList>
    </citation>
    <scope>NUCLEOTIDE SEQUENCE</scope>
    <source>
        <strain evidence="1">CL356</strain>
    </source>
</reference>
<accession>A0ACA9L3V3</accession>
<name>A0ACA9L3V3_9GLOM</name>
<evidence type="ECO:0000313" key="1">
    <source>
        <dbReference type="EMBL" id="CAG8509155.1"/>
    </source>
</evidence>
<evidence type="ECO:0000313" key="2">
    <source>
        <dbReference type="Proteomes" id="UP000789525"/>
    </source>
</evidence>
<gene>
    <name evidence="1" type="ORF">ACOLOM_LOCUS3140</name>
</gene>
<sequence length="170" mass="19198">MVSKWVGDAFGKEGIYDGWIRINEYPFLDSKEEYVYNTLASDVMTFVEDLVIITATGHTLDGLGRVATFKASSEYDGCGLVFSDVTILLFQEELLNETDYKGFPVGLRYVLVTKNGQLLGLITKKDVLRHLAAINHPGSLMNRVYSQEVQNLMILPERRRSSFTRDFGTD</sequence>
<proteinExistence type="predicted"/>
<keyword evidence="2" id="KW-1185">Reference proteome</keyword>
<organism evidence="1 2">
    <name type="scientific">Acaulospora colombiana</name>
    <dbReference type="NCBI Taxonomy" id="27376"/>
    <lineage>
        <taxon>Eukaryota</taxon>
        <taxon>Fungi</taxon>
        <taxon>Fungi incertae sedis</taxon>
        <taxon>Mucoromycota</taxon>
        <taxon>Glomeromycotina</taxon>
        <taxon>Glomeromycetes</taxon>
        <taxon>Diversisporales</taxon>
        <taxon>Acaulosporaceae</taxon>
        <taxon>Acaulospora</taxon>
    </lineage>
</organism>
<dbReference type="Proteomes" id="UP000789525">
    <property type="component" value="Unassembled WGS sequence"/>
</dbReference>
<comment type="caution">
    <text evidence="1">The sequence shown here is derived from an EMBL/GenBank/DDBJ whole genome shotgun (WGS) entry which is preliminary data.</text>
</comment>